<dbReference type="PROSITE" id="PS00114">
    <property type="entry name" value="PRPP_SYNTHASE"/>
    <property type="match status" value="1"/>
</dbReference>
<comment type="catalytic activity">
    <reaction evidence="11">
        <text>D-ribose 5-phosphate + ATP = 5-phospho-alpha-D-ribose 1-diphosphate + AMP + H(+)</text>
        <dbReference type="Rhea" id="RHEA:15609"/>
        <dbReference type="ChEBI" id="CHEBI:15378"/>
        <dbReference type="ChEBI" id="CHEBI:30616"/>
        <dbReference type="ChEBI" id="CHEBI:58017"/>
        <dbReference type="ChEBI" id="CHEBI:78346"/>
        <dbReference type="ChEBI" id="CHEBI:456215"/>
        <dbReference type="EC" id="2.7.6.1"/>
    </reaction>
</comment>
<dbReference type="GO" id="GO:0004749">
    <property type="term" value="F:ribose phosphate diphosphokinase activity"/>
    <property type="evidence" value="ECO:0007669"/>
    <property type="project" value="UniProtKB-EC"/>
</dbReference>
<keyword evidence="7" id="KW-0547">Nucleotide-binding</keyword>
<dbReference type="InterPro" id="IPR029099">
    <property type="entry name" value="Pribosyltran_N"/>
</dbReference>
<dbReference type="CDD" id="cd06223">
    <property type="entry name" value="PRTases_typeI"/>
    <property type="match status" value="1"/>
</dbReference>
<dbReference type="InterPro" id="IPR029057">
    <property type="entry name" value="PRTase-like"/>
</dbReference>
<evidence type="ECO:0000256" key="9">
    <source>
        <dbReference type="ARBA" id="ARBA00022840"/>
    </source>
</evidence>
<dbReference type="Pfam" id="PF13793">
    <property type="entry name" value="Pribosyltran_N"/>
    <property type="match status" value="1"/>
</dbReference>
<dbReference type="InterPro" id="IPR000842">
    <property type="entry name" value="PRib_PP_synth_CS"/>
</dbReference>
<evidence type="ECO:0000256" key="11">
    <source>
        <dbReference type="ARBA" id="ARBA00049535"/>
    </source>
</evidence>
<evidence type="ECO:0000256" key="2">
    <source>
        <dbReference type="ARBA" id="ARBA00004996"/>
    </source>
</evidence>
<evidence type="ECO:0000256" key="3">
    <source>
        <dbReference type="ARBA" id="ARBA00013247"/>
    </source>
</evidence>
<dbReference type="AlphaFoldDB" id="A0A0F9Q6A3"/>
<evidence type="ECO:0000256" key="5">
    <source>
        <dbReference type="ARBA" id="ARBA00022723"/>
    </source>
</evidence>
<keyword evidence="4" id="KW-0808">Transferase</keyword>
<keyword evidence="9" id="KW-0067">ATP-binding</keyword>
<evidence type="ECO:0000256" key="1">
    <source>
        <dbReference type="ARBA" id="ARBA00001946"/>
    </source>
</evidence>
<dbReference type="InterPro" id="IPR000836">
    <property type="entry name" value="PRTase_dom"/>
</dbReference>
<dbReference type="EMBL" id="LAZR01005323">
    <property type="protein sequence ID" value="KKN00893.1"/>
    <property type="molecule type" value="Genomic_DNA"/>
</dbReference>
<dbReference type="SUPFAM" id="SSF53271">
    <property type="entry name" value="PRTase-like"/>
    <property type="match status" value="1"/>
</dbReference>
<dbReference type="GO" id="GO:0016301">
    <property type="term" value="F:kinase activity"/>
    <property type="evidence" value="ECO:0007669"/>
    <property type="project" value="UniProtKB-KW"/>
</dbReference>
<feature type="domain" description="Phosphoribosyltransferase" evidence="12">
    <location>
        <begin position="153"/>
        <end position="268"/>
    </location>
</feature>
<evidence type="ECO:0000256" key="4">
    <source>
        <dbReference type="ARBA" id="ARBA00022679"/>
    </source>
</evidence>
<name>A0A0F9Q6A3_9ZZZZ</name>
<dbReference type="PANTHER" id="PTHR10210:SF41">
    <property type="entry name" value="RIBOSE-PHOSPHATE PYROPHOSPHOKINASE 1, CHLOROPLASTIC"/>
    <property type="match status" value="1"/>
</dbReference>
<dbReference type="InterPro" id="IPR005946">
    <property type="entry name" value="Rib-P_diPkinase"/>
</dbReference>
<protein>
    <recommendedName>
        <fullName evidence="3">ribose-phosphate diphosphokinase</fullName>
        <ecNumber evidence="3">2.7.6.1</ecNumber>
    </recommendedName>
</protein>
<organism evidence="14">
    <name type="scientific">marine sediment metagenome</name>
    <dbReference type="NCBI Taxonomy" id="412755"/>
    <lineage>
        <taxon>unclassified sequences</taxon>
        <taxon>metagenomes</taxon>
        <taxon>ecological metagenomes</taxon>
    </lineage>
</organism>
<evidence type="ECO:0000313" key="14">
    <source>
        <dbReference type="EMBL" id="KKN00893.1"/>
    </source>
</evidence>
<keyword evidence="5" id="KW-0479">Metal-binding</keyword>
<keyword evidence="10" id="KW-0460">Magnesium</keyword>
<gene>
    <name evidence="14" type="ORF">LCGC14_1133220</name>
</gene>
<keyword evidence="6" id="KW-0545">Nucleotide biosynthesis</keyword>
<keyword evidence="8" id="KW-0418">Kinase</keyword>
<dbReference type="InterPro" id="IPR037515">
    <property type="entry name" value="Rib-P_diPkinase_bac"/>
</dbReference>
<evidence type="ECO:0000256" key="8">
    <source>
        <dbReference type="ARBA" id="ARBA00022777"/>
    </source>
</evidence>
<dbReference type="NCBIfam" id="TIGR01251">
    <property type="entry name" value="ribP_PPkin"/>
    <property type="match status" value="1"/>
</dbReference>
<dbReference type="SMART" id="SM01400">
    <property type="entry name" value="Pribosyltran_N"/>
    <property type="match status" value="1"/>
</dbReference>
<dbReference type="GO" id="GO:0006164">
    <property type="term" value="P:purine nucleotide biosynthetic process"/>
    <property type="evidence" value="ECO:0007669"/>
    <property type="project" value="TreeGrafter"/>
</dbReference>
<evidence type="ECO:0000256" key="10">
    <source>
        <dbReference type="ARBA" id="ARBA00022842"/>
    </source>
</evidence>
<dbReference type="EC" id="2.7.6.1" evidence="3"/>
<dbReference type="HAMAP" id="MF_00583_B">
    <property type="entry name" value="RibP_PPkinase_B"/>
    <property type="match status" value="1"/>
</dbReference>
<comment type="pathway">
    <text evidence="2">Metabolic intermediate biosynthesis; 5-phospho-alpha-D-ribose 1-diphosphate biosynthesis; 5-phospho-alpha-D-ribose 1-diphosphate from D-ribose 5-phosphate (route I): step 1/1.</text>
</comment>
<comment type="cofactor">
    <cofactor evidence="1">
        <name>Mg(2+)</name>
        <dbReference type="ChEBI" id="CHEBI:18420"/>
    </cofactor>
</comment>
<dbReference type="GO" id="GO:0006015">
    <property type="term" value="P:5-phosphoribose 1-diphosphate biosynthetic process"/>
    <property type="evidence" value="ECO:0007669"/>
    <property type="project" value="TreeGrafter"/>
</dbReference>
<evidence type="ECO:0000256" key="6">
    <source>
        <dbReference type="ARBA" id="ARBA00022727"/>
    </source>
</evidence>
<dbReference type="GO" id="GO:0000287">
    <property type="term" value="F:magnesium ion binding"/>
    <property type="evidence" value="ECO:0007669"/>
    <property type="project" value="InterPro"/>
</dbReference>
<evidence type="ECO:0000259" key="12">
    <source>
        <dbReference type="Pfam" id="PF00156"/>
    </source>
</evidence>
<evidence type="ECO:0000256" key="7">
    <source>
        <dbReference type="ARBA" id="ARBA00022741"/>
    </source>
</evidence>
<comment type="caution">
    <text evidence="14">The sequence shown here is derived from an EMBL/GenBank/DDBJ whole genome shotgun (WGS) entry which is preliminary data.</text>
</comment>
<dbReference type="Pfam" id="PF00156">
    <property type="entry name" value="Pribosyltran"/>
    <property type="match status" value="1"/>
</dbReference>
<dbReference type="NCBIfam" id="NF002320">
    <property type="entry name" value="PRK01259.1"/>
    <property type="match status" value="1"/>
</dbReference>
<dbReference type="FunFam" id="3.40.50.2020:FF:000001">
    <property type="entry name" value="Ribose-phosphate pyrophosphokinase"/>
    <property type="match status" value="1"/>
</dbReference>
<dbReference type="GO" id="GO:0005737">
    <property type="term" value="C:cytoplasm"/>
    <property type="evidence" value="ECO:0007669"/>
    <property type="project" value="TreeGrafter"/>
</dbReference>
<dbReference type="Gene3D" id="3.40.50.2020">
    <property type="match status" value="2"/>
</dbReference>
<dbReference type="GO" id="GO:0009156">
    <property type="term" value="P:ribonucleoside monophosphate biosynthetic process"/>
    <property type="evidence" value="ECO:0007669"/>
    <property type="project" value="InterPro"/>
</dbReference>
<evidence type="ECO:0000259" key="13">
    <source>
        <dbReference type="Pfam" id="PF13793"/>
    </source>
</evidence>
<dbReference type="GO" id="GO:0005524">
    <property type="term" value="F:ATP binding"/>
    <property type="evidence" value="ECO:0007669"/>
    <property type="project" value="UniProtKB-KW"/>
</dbReference>
<dbReference type="GO" id="GO:0002189">
    <property type="term" value="C:ribose phosphate diphosphokinase complex"/>
    <property type="evidence" value="ECO:0007669"/>
    <property type="project" value="TreeGrafter"/>
</dbReference>
<accession>A0A0F9Q6A3</accession>
<dbReference type="PANTHER" id="PTHR10210">
    <property type="entry name" value="RIBOSE-PHOSPHATE DIPHOSPHOKINASE FAMILY MEMBER"/>
    <property type="match status" value="1"/>
</dbReference>
<proteinExistence type="inferred from homology"/>
<reference evidence="14" key="1">
    <citation type="journal article" date="2015" name="Nature">
        <title>Complex archaea that bridge the gap between prokaryotes and eukaryotes.</title>
        <authorList>
            <person name="Spang A."/>
            <person name="Saw J.H."/>
            <person name="Jorgensen S.L."/>
            <person name="Zaremba-Niedzwiedzka K."/>
            <person name="Martijn J."/>
            <person name="Lind A.E."/>
            <person name="van Eijk R."/>
            <person name="Schleper C."/>
            <person name="Guy L."/>
            <person name="Ettema T.J."/>
        </authorList>
    </citation>
    <scope>NUCLEOTIDE SEQUENCE</scope>
</reference>
<feature type="domain" description="Ribose-phosphate pyrophosphokinase N-terminal" evidence="13">
    <location>
        <begin position="1"/>
        <end position="117"/>
    </location>
</feature>
<sequence length="310" mass="33974">MKLITCNSNRQLAEDISEALDVPLVKAEVKTFSDKETSIDIRESLRGEDVFIIQSTSCPANENLMELFIAIDAVKRSSAKRITAVIPYFGYARQDSQPGPRTPITAKLVANLLTTAGADRILTMDLHARQIQAFFDIPCDNLYAMKYFVRDVRSRFNGDDLVVVSPDVGGVVRARAFAKKLETELAIIDKRRERANESKVMNIIGDVKDRHCLIIDDLVDTAGTLCNAAEALLKEGALSVHAYTSHGVLSGPAFERLSSSDALSSLTITDSIAQNGVSKLDKIRKVSIAPILAKAIRRIHDENSVSVLSD</sequence>